<dbReference type="Gene3D" id="3.30.750.24">
    <property type="entry name" value="STAS domain"/>
    <property type="match status" value="1"/>
</dbReference>
<feature type="compositionally biased region" description="Polar residues" evidence="3">
    <location>
        <begin position="1"/>
        <end position="23"/>
    </location>
</feature>
<feature type="domain" description="STAS" evidence="4">
    <location>
        <begin position="24"/>
        <end position="131"/>
    </location>
</feature>
<dbReference type="InterPro" id="IPR003658">
    <property type="entry name" value="Anti-sigma_ant"/>
</dbReference>
<evidence type="ECO:0000313" key="6">
    <source>
        <dbReference type="Proteomes" id="UP000569329"/>
    </source>
</evidence>
<protein>
    <recommendedName>
        <fullName evidence="2">Anti-sigma factor antagonist</fullName>
    </recommendedName>
</protein>
<evidence type="ECO:0000256" key="2">
    <source>
        <dbReference type="RuleBase" id="RU003749"/>
    </source>
</evidence>
<gene>
    <name evidence="5" type="ORF">FHX42_004950</name>
</gene>
<dbReference type="CDD" id="cd07043">
    <property type="entry name" value="STAS_anti-anti-sigma_factors"/>
    <property type="match status" value="1"/>
</dbReference>
<accession>A0A839E182</accession>
<evidence type="ECO:0000313" key="5">
    <source>
        <dbReference type="EMBL" id="MBA8827554.1"/>
    </source>
</evidence>
<dbReference type="Pfam" id="PF01740">
    <property type="entry name" value="STAS"/>
    <property type="match status" value="1"/>
</dbReference>
<name>A0A839E182_9PSEU</name>
<reference evidence="5 6" key="1">
    <citation type="submission" date="2020-07" db="EMBL/GenBank/DDBJ databases">
        <title>Sequencing the genomes of 1000 actinobacteria strains.</title>
        <authorList>
            <person name="Klenk H.-P."/>
        </authorList>
    </citation>
    <scope>NUCLEOTIDE SEQUENCE [LARGE SCALE GENOMIC DNA]</scope>
    <source>
        <strain evidence="5 6">DSM 45975</strain>
    </source>
</reference>
<keyword evidence="6" id="KW-1185">Reference proteome</keyword>
<evidence type="ECO:0000256" key="1">
    <source>
        <dbReference type="ARBA" id="ARBA00009013"/>
    </source>
</evidence>
<dbReference type="SUPFAM" id="SSF52091">
    <property type="entry name" value="SpoIIaa-like"/>
    <property type="match status" value="1"/>
</dbReference>
<dbReference type="GO" id="GO:0043856">
    <property type="term" value="F:anti-sigma factor antagonist activity"/>
    <property type="evidence" value="ECO:0007669"/>
    <property type="project" value="InterPro"/>
</dbReference>
<comment type="similarity">
    <text evidence="1 2">Belongs to the anti-sigma-factor antagonist family.</text>
</comment>
<dbReference type="AlphaFoldDB" id="A0A839E182"/>
<evidence type="ECO:0000259" key="4">
    <source>
        <dbReference type="PROSITE" id="PS50801"/>
    </source>
</evidence>
<dbReference type="RefSeq" id="WP_328796710.1">
    <property type="nucleotide sequence ID" value="NZ_JACGWZ010000008.1"/>
</dbReference>
<dbReference type="PROSITE" id="PS50801">
    <property type="entry name" value="STAS"/>
    <property type="match status" value="1"/>
</dbReference>
<dbReference type="Proteomes" id="UP000569329">
    <property type="component" value="Unassembled WGS sequence"/>
</dbReference>
<dbReference type="PANTHER" id="PTHR33495">
    <property type="entry name" value="ANTI-SIGMA FACTOR ANTAGONIST TM_1081-RELATED-RELATED"/>
    <property type="match status" value="1"/>
</dbReference>
<dbReference type="EMBL" id="JACGWZ010000008">
    <property type="protein sequence ID" value="MBA8827554.1"/>
    <property type="molecule type" value="Genomic_DNA"/>
</dbReference>
<evidence type="ECO:0000256" key="3">
    <source>
        <dbReference type="SAM" id="MobiDB-lite"/>
    </source>
</evidence>
<dbReference type="InterPro" id="IPR036513">
    <property type="entry name" value="STAS_dom_sf"/>
</dbReference>
<dbReference type="NCBIfam" id="TIGR00377">
    <property type="entry name" value="ant_ant_sig"/>
    <property type="match status" value="1"/>
</dbReference>
<dbReference type="InterPro" id="IPR002645">
    <property type="entry name" value="STAS_dom"/>
</dbReference>
<feature type="region of interest" description="Disordered" evidence="3">
    <location>
        <begin position="1"/>
        <end position="24"/>
    </location>
</feature>
<organism evidence="5 6">
    <name type="scientific">Halosaccharopolyspora lacisalsi</name>
    <dbReference type="NCBI Taxonomy" id="1000566"/>
    <lineage>
        <taxon>Bacteria</taxon>
        <taxon>Bacillati</taxon>
        <taxon>Actinomycetota</taxon>
        <taxon>Actinomycetes</taxon>
        <taxon>Pseudonocardiales</taxon>
        <taxon>Pseudonocardiaceae</taxon>
        <taxon>Halosaccharopolyspora</taxon>
    </lineage>
</organism>
<dbReference type="PANTHER" id="PTHR33495:SF13">
    <property type="entry name" value="ANTI-SIGMA-F FACTOR ANTAGONIST RSFB"/>
    <property type="match status" value="1"/>
</dbReference>
<sequence length="131" mass="13952">MNTFDSSSQLETAESAESASGPNVATAVEWHDRSAVLTVSGEIDMVTAPRFEEALLEALHKEPATLVVDLSGVDFFASAGLSSLVTAYQRTDEHTELRVVATNSATVRPLQVTALDNKIPVHATREEALAA</sequence>
<proteinExistence type="inferred from homology"/>
<comment type="caution">
    <text evidence="5">The sequence shown here is derived from an EMBL/GenBank/DDBJ whole genome shotgun (WGS) entry which is preliminary data.</text>
</comment>